<keyword evidence="5 6" id="KW-0440">LIM domain</keyword>
<evidence type="ECO:0000256" key="2">
    <source>
        <dbReference type="ARBA" id="ARBA00022723"/>
    </source>
</evidence>
<dbReference type="FunFam" id="2.10.110.10:FF:000001">
    <property type="entry name" value="Cysteine and glycine-rich protein 1"/>
    <property type="match status" value="1"/>
</dbReference>
<keyword evidence="4 6" id="KW-0862">Zinc</keyword>
<dbReference type="PROSITE" id="PS00478">
    <property type="entry name" value="LIM_DOMAIN_1"/>
    <property type="match status" value="1"/>
</dbReference>
<keyword evidence="1" id="KW-0517">Myogenesis</keyword>
<keyword evidence="3" id="KW-0677">Repeat</keyword>
<dbReference type="AlphaFoldDB" id="A0A4Y2GTQ6"/>
<evidence type="ECO:0000256" key="1">
    <source>
        <dbReference type="ARBA" id="ARBA00022541"/>
    </source>
</evidence>
<gene>
    <name evidence="8" type="ORF">AVEN_47262_1</name>
</gene>
<dbReference type="PANTHER" id="PTHR46074:SF5">
    <property type="entry name" value="LIM DOMAIN-CONTAINING PROTEIN C"/>
    <property type="match status" value="1"/>
</dbReference>
<proteinExistence type="predicted"/>
<dbReference type="Gene3D" id="2.10.110.10">
    <property type="entry name" value="Cysteine Rich Protein"/>
    <property type="match status" value="1"/>
</dbReference>
<evidence type="ECO:0000313" key="9">
    <source>
        <dbReference type="Proteomes" id="UP000499080"/>
    </source>
</evidence>
<dbReference type="Pfam" id="PF00412">
    <property type="entry name" value="LIM"/>
    <property type="match status" value="1"/>
</dbReference>
<evidence type="ECO:0000256" key="5">
    <source>
        <dbReference type="ARBA" id="ARBA00023038"/>
    </source>
</evidence>
<dbReference type="PROSITE" id="PS50023">
    <property type="entry name" value="LIM_DOMAIN_2"/>
    <property type="match status" value="1"/>
</dbReference>
<protein>
    <recommendedName>
        <fullName evidence="7">LIM zinc-binding domain-containing protein</fullName>
    </recommendedName>
</protein>
<reference evidence="8 9" key="1">
    <citation type="journal article" date="2019" name="Sci. Rep.">
        <title>Orb-weaving spider Araneus ventricosus genome elucidates the spidroin gene catalogue.</title>
        <authorList>
            <person name="Kono N."/>
            <person name="Nakamura H."/>
            <person name="Ohtoshi R."/>
            <person name="Moran D.A.P."/>
            <person name="Shinohara A."/>
            <person name="Yoshida Y."/>
            <person name="Fujiwara M."/>
            <person name="Mori M."/>
            <person name="Tomita M."/>
            <person name="Arakawa K."/>
        </authorList>
    </citation>
    <scope>NUCLEOTIDE SEQUENCE [LARGE SCALE GENOMIC DNA]</scope>
</reference>
<dbReference type="SMART" id="SM00132">
    <property type="entry name" value="LIM"/>
    <property type="match status" value="1"/>
</dbReference>
<evidence type="ECO:0000256" key="4">
    <source>
        <dbReference type="ARBA" id="ARBA00022833"/>
    </source>
</evidence>
<organism evidence="8 9">
    <name type="scientific">Araneus ventricosus</name>
    <name type="common">Orbweaver spider</name>
    <name type="synonym">Epeira ventricosa</name>
    <dbReference type="NCBI Taxonomy" id="182803"/>
    <lineage>
        <taxon>Eukaryota</taxon>
        <taxon>Metazoa</taxon>
        <taxon>Ecdysozoa</taxon>
        <taxon>Arthropoda</taxon>
        <taxon>Chelicerata</taxon>
        <taxon>Arachnida</taxon>
        <taxon>Araneae</taxon>
        <taxon>Araneomorphae</taxon>
        <taxon>Entelegynae</taxon>
        <taxon>Araneoidea</taxon>
        <taxon>Araneidae</taxon>
        <taxon>Araneus</taxon>
    </lineage>
</organism>
<dbReference type="InterPro" id="IPR001781">
    <property type="entry name" value="Znf_LIM"/>
</dbReference>
<evidence type="ECO:0000259" key="7">
    <source>
        <dbReference type="PROSITE" id="PS50023"/>
    </source>
</evidence>
<keyword evidence="2 6" id="KW-0479">Metal-binding</keyword>
<sequence>MNSSSERNPRCPNCENYVYYAERIPCMGRWWHRNCLRCAKCNKVIEVTKVCCREGKVYCPVPCYNNLYFTKGYNRVNYH</sequence>
<dbReference type="PANTHER" id="PTHR46074">
    <property type="entry name" value="CYSTEINE-RICH PROTEIN CRIP FAMILY MEMBER"/>
    <property type="match status" value="1"/>
</dbReference>
<accession>A0A4Y2GTQ6</accession>
<dbReference type="GO" id="GO:0030018">
    <property type="term" value="C:Z disc"/>
    <property type="evidence" value="ECO:0007669"/>
    <property type="project" value="UniProtKB-ARBA"/>
</dbReference>
<dbReference type="GO" id="GO:0060537">
    <property type="term" value="P:muscle tissue development"/>
    <property type="evidence" value="ECO:0007669"/>
    <property type="project" value="UniProtKB-ARBA"/>
</dbReference>
<name>A0A4Y2GTQ6_ARAVE</name>
<dbReference type="GO" id="GO:0046872">
    <property type="term" value="F:metal ion binding"/>
    <property type="evidence" value="ECO:0007669"/>
    <property type="project" value="UniProtKB-KW"/>
</dbReference>
<evidence type="ECO:0000313" key="8">
    <source>
        <dbReference type="EMBL" id="GBM56195.1"/>
    </source>
</evidence>
<evidence type="ECO:0000256" key="3">
    <source>
        <dbReference type="ARBA" id="ARBA00022737"/>
    </source>
</evidence>
<dbReference type="GO" id="GO:0007517">
    <property type="term" value="P:muscle organ development"/>
    <property type="evidence" value="ECO:0007669"/>
    <property type="project" value="UniProtKB-KW"/>
</dbReference>
<keyword evidence="9" id="KW-1185">Reference proteome</keyword>
<dbReference type="SUPFAM" id="SSF57716">
    <property type="entry name" value="Glucocorticoid receptor-like (DNA-binding domain)"/>
    <property type="match status" value="2"/>
</dbReference>
<comment type="caution">
    <text evidence="8">The sequence shown here is derived from an EMBL/GenBank/DDBJ whole genome shotgun (WGS) entry which is preliminary data.</text>
</comment>
<dbReference type="OrthoDB" id="1679758at2759"/>
<feature type="domain" description="LIM zinc-binding" evidence="7">
    <location>
        <begin position="9"/>
        <end position="70"/>
    </location>
</feature>
<dbReference type="EMBL" id="BGPR01001534">
    <property type="protein sequence ID" value="GBM56195.1"/>
    <property type="molecule type" value="Genomic_DNA"/>
</dbReference>
<evidence type="ECO:0000256" key="6">
    <source>
        <dbReference type="PROSITE-ProRule" id="PRU00125"/>
    </source>
</evidence>
<dbReference type="Proteomes" id="UP000499080">
    <property type="component" value="Unassembled WGS sequence"/>
</dbReference>